<comment type="caution">
    <text evidence="4">The sequence shown here is derived from an EMBL/GenBank/DDBJ whole genome shotgun (WGS) entry which is preliminary data.</text>
</comment>
<proteinExistence type="predicted"/>
<feature type="domain" description="Transcriptional regulator SgrR N-terminal HTH" evidence="3">
    <location>
        <begin position="13"/>
        <end position="98"/>
    </location>
</feature>
<dbReference type="Pfam" id="PF12793">
    <property type="entry name" value="SgrR_N"/>
    <property type="match status" value="1"/>
</dbReference>
<dbReference type="Proteomes" id="UP000682403">
    <property type="component" value="Unassembled WGS sequence"/>
</dbReference>
<dbReference type="InterPro" id="IPR039424">
    <property type="entry name" value="SBP_5"/>
</dbReference>
<keyword evidence="5" id="KW-1185">Reference proteome</keyword>
<gene>
    <name evidence="4" type="ORF">J9317_04915</name>
</gene>
<evidence type="ECO:0000259" key="2">
    <source>
        <dbReference type="Pfam" id="PF00496"/>
    </source>
</evidence>
<dbReference type="SUPFAM" id="SSF53850">
    <property type="entry name" value="Periplasmic binding protein-like II"/>
    <property type="match status" value="1"/>
</dbReference>
<evidence type="ECO:0000256" key="1">
    <source>
        <dbReference type="ARBA" id="ARBA00023125"/>
    </source>
</evidence>
<name>A0ABS5LBJ0_9BACI</name>
<dbReference type="InterPro" id="IPR000914">
    <property type="entry name" value="SBP_5_dom"/>
</dbReference>
<evidence type="ECO:0000259" key="3">
    <source>
        <dbReference type="Pfam" id="PF12793"/>
    </source>
</evidence>
<dbReference type="EMBL" id="JAGVRK010000001">
    <property type="protein sequence ID" value="MBS2968095.1"/>
    <property type="molecule type" value="Genomic_DNA"/>
</dbReference>
<dbReference type="RefSeq" id="WP_211556732.1">
    <property type="nucleotide sequence ID" value="NZ_JAGVRK010000001.1"/>
</dbReference>
<dbReference type="Pfam" id="PF00496">
    <property type="entry name" value="SBP_bac_5"/>
    <property type="match status" value="1"/>
</dbReference>
<protein>
    <submittedName>
        <fullName evidence="4">SgrR family transcriptional regulator</fullName>
    </submittedName>
</protein>
<dbReference type="Gene3D" id="3.40.190.10">
    <property type="entry name" value="Periplasmic binding protein-like II"/>
    <property type="match status" value="1"/>
</dbReference>
<dbReference type="PANTHER" id="PTHR30290:SF72">
    <property type="entry name" value="HTH-TYPE TRANSCRIPTIONAL REGULATOR SGRR"/>
    <property type="match status" value="1"/>
</dbReference>
<reference evidence="4 5" key="1">
    <citation type="submission" date="2021-04" db="EMBL/GenBank/DDBJ databases">
        <title>Metabacillus sp. strain KIGAM252 whole genome sequence.</title>
        <authorList>
            <person name="Seo M.-J."/>
            <person name="Cho E.-S."/>
            <person name="Hwang C.Y."/>
            <person name="Yoon D.J."/>
        </authorList>
    </citation>
    <scope>NUCLEOTIDE SEQUENCE [LARGE SCALE GENOMIC DNA]</scope>
    <source>
        <strain evidence="4 5">KIGAM252</strain>
    </source>
</reference>
<dbReference type="PANTHER" id="PTHR30290">
    <property type="entry name" value="PERIPLASMIC BINDING COMPONENT OF ABC TRANSPORTER"/>
    <property type="match status" value="1"/>
</dbReference>
<evidence type="ECO:0000313" key="5">
    <source>
        <dbReference type="Proteomes" id="UP000682403"/>
    </source>
</evidence>
<evidence type="ECO:0000313" key="4">
    <source>
        <dbReference type="EMBL" id="MBS2968095.1"/>
    </source>
</evidence>
<sequence>MKDLIYYEMRAYLYKREEQQSASFKLSELEKLWYCTQKNVKRRLKQFEAAGKLAYKPGLGRGHSSSLVFHNPFQEEIEKTVIHLVQNKKMESIILLLQLPIPKTWIANVSKEVQALFGLHVLEQSKDVLRTMVTRNLTTLDPLLSSITFETYLIHQLGDSLLAYHQEQDLLQPHLAHSWEQEDEGRIWTFYLRKGVRFHNGHGLTSEDVRSTFQRFKDNDSAHSWLTEGIEKLECPSPYSIVFTLNKPNLLFPRYVSSHNLAILSANELFDERKWIGTGPFQLKKRTDQLLVLQAFDDYFLTRPFLDEIEFYRVDPQMASSAVYELAREKTVKPALQKSDIEVGFRFLAFNLKRIRSYTILLFGKPSIIYWT</sequence>
<dbReference type="InterPro" id="IPR025370">
    <property type="entry name" value="SgrR_HTH_N"/>
</dbReference>
<accession>A0ABS5LBJ0</accession>
<keyword evidence="1" id="KW-0238">DNA-binding</keyword>
<feature type="domain" description="Solute-binding protein family 5" evidence="2">
    <location>
        <begin position="171"/>
        <end position="317"/>
    </location>
</feature>
<organism evidence="4 5">
    <name type="scientific">Metabacillus flavus</name>
    <dbReference type="NCBI Taxonomy" id="2823519"/>
    <lineage>
        <taxon>Bacteria</taxon>
        <taxon>Bacillati</taxon>
        <taxon>Bacillota</taxon>
        <taxon>Bacilli</taxon>
        <taxon>Bacillales</taxon>
        <taxon>Bacillaceae</taxon>
        <taxon>Metabacillus</taxon>
    </lineage>
</organism>